<feature type="transmembrane region" description="Helical" evidence="10">
    <location>
        <begin position="282"/>
        <end position="308"/>
    </location>
</feature>
<dbReference type="EC" id="7.1.1.9" evidence="9"/>
<gene>
    <name evidence="14" type="ORF">INT47_009455</name>
</gene>
<dbReference type="SUPFAM" id="SSF81442">
    <property type="entry name" value="Cytochrome c oxidase subunit I-like"/>
    <property type="match status" value="3"/>
</dbReference>
<dbReference type="NCBIfam" id="TIGR01453">
    <property type="entry name" value="grpIintron_endo"/>
    <property type="match status" value="1"/>
</dbReference>
<proteinExistence type="inferred from homology"/>
<dbReference type="InterPro" id="IPR003611">
    <property type="entry name" value="NUMOD3"/>
</dbReference>
<feature type="transmembrane region" description="Helical" evidence="10">
    <location>
        <begin position="367"/>
        <end position="391"/>
    </location>
</feature>
<evidence type="ECO:0000256" key="6">
    <source>
        <dbReference type="ARBA" id="ARBA00022801"/>
    </source>
</evidence>
<keyword evidence="11" id="KW-0732">Signal</keyword>
<evidence type="ECO:0000256" key="8">
    <source>
        <dbReference type="ARBA" id="ARBA00023136"/>
    </source>
</evidence>
<dbReference type="PROSITE" id="PS50855">
    <property type="entry name" value="COX1"/>
    <property type="match status" value="1"/>
</dbReference>
<feature type="signal peptide" evidence="11">
    <location>
        <begin position="1"/>
        <end position="37"/>
    </location>
</feature>
<dbReference type="Pfam" id="PF07453">
    <property type="entry name" value="NUMOD1"/>
    <property type="match status" value="1"/>
</dbReference>
<feature type="transmembrane region" description="Helical" evidence="10">
    <location>
        <begin position="836"/>
        <end position="854"/>
    </location>
</feature>
<keyword evidence="9" id="KW-0813">Transport</keyword>
<feature type="transmembrane region" description="Helical" evidence="10">
    <location>
        <begin position="805"/>
        <end position="824"/>
    </location>
</feature>
<dbReference type="SMART" id="SM00496">
    <property type="entry name" value="IENR2"/>
    <property type="match status" value="3"/>
</dbReference>
<keyword evidence="15" id="KW-1185">Reference proteome</keyword>
<dbReference type="GO" id="GO:0004519">
    <property type="term" value="F:endonuclease activity"/>
    <property type="evidence" value="ECO:0007669"/>
    <property type="project" value="UniProtKB-KW"/>
</dbReference>
<dbReference type="Proteomes" id="UP000603453">
    <property type="component" value="Unassembled WGS sequence"/>
</dbReference>
<evidence type="ECO:0000256" key="1">
    <source>
        <dbReference type="ARBA" id="ARBA00004141"/>
    </source>
</evidence>
<dbReference type="OrthoDB" id="5381460at2759"/>
<feature type="transmembrane region" description="Helical" evidence="10">
    <location>
        <begin position="439"/>
        <end position="462"/>
    </location>
</feature>
<dbReference type="GO" id="GO:0005743">
    <property type="term" value="C:mitochondrial inner membrane"/>
    <property type="evidence" value="ECO:0007669"/>
    <property type="project" value="UniProtKB-SubCell"/>
</dbReference>
<keyword evidence="3 9" id="KW-0812">Transmembrane</keyword>
<keyword evidence="9" id="KW-0186">Copper</keyword>
<dbReference type="CDD" id="cd10445">
    <property type="entry name" value="GIY-YIG_bI1_like"/>
    <property type="match status" value="1"/>
</dbReference>
<dbReference type="SUPFAM" id="SSF82771">
    <property type="entry name" value="GIY-YIG endonuclease"/>
    <property type="match status" value="1"/>
</dbReference>
<evidence type="ECO:0000256" key="11">
    <source>
        <dbReference type="SAM" id="SignalP"/>
    </source>
</evidence>
<dbReference type="PANTHER" id="PTHR10422">
    <property type="entry name" value="CYTOCHROME C OXIDASE SUBUNIT 1"/>
    <property type="match status" value="1"/>
</dbReference>
<keyword evidence="6" id="KW-0378">Hydrolase</keyword>
<comment type="catalytic activity">
    <reaction evidence="9">
        <text>4 Fe(II)-[cytochrome c] + O2 + 8 H(+)(in) = 4 Fe(III)-[cytochrome c] + 2 H2O + 4 H(+)(out)</text>
        <dbReference type="Rhea" id="RHEA:11436"/>
        <dbReference type="Rhea" id="RHEA-COMP:10350"/>
        <dbReference type="Rhea" id="RHEA-COMP:14399"/>
        <dbReference type="ChEBI" id="CHEBI:15377"/>
        <dbReference type="ChEBI" id="CHEBI:15378"/>
        <dbReference type="ChEBI" id="CHEBI:15379"/>
        <dbReference type="ChEBI" id="CHEBI:29033"/>
        <dbReference type="ChEBI" id="CHEBI:29034"/>
        <dbReference type="EC" id="7.1.1.9"/>
    </reaction>
</comment>
<dbReference type="PRINTS" id="PR01165">
    <property type="entry name" value="CYCOXIDASEI"/>
</dbReference>
<reference evidence="14" key="1">
    <citation type="submission" date="2020-12" db="EMBL/GenBank/DDBJ databases">
        <title>Metabolic potential, ecology and presence of endohyphal bacteria is reflected in genomic diversity of Mucoromycotina.</title>
        <authorList>
            <person name="Muszewska A."/>
            <person name="Okrasinska A."/>
            <person name="Steczkiewicz K."/>
            <person name="Drgas O."/>
            <person name="Orlowska M."/>
            <person name="Perlinska-Lenart U."/>
            <person name="Aleksandrzak-Piekarczyk T."/>
            <person name="Szatraj K."/>
            <person name="Zielenkiewicz U."/>
            <person name="Pilsyk S."/>
            <person name="Malc E."/>
            <person name="Mieczkowski P."/>
            <person name="Kruszewska J.S."/>
            <person name="Biernat P."/>
            <person name="Pawlowska J."/>
        </authorList>
    </citation>
    <scope>NUCLEOTIDE SEQUENCE</scope>
    <source>
        <strain evidence="14">WA0000017839</strain>
    </source>
</reference>
<keyword evidence="9" id="KW-0999">Mitochondrion inner membrane</keyword>
<keyword evidence="8 9" id="KW-0472">Membrane</keyword>
<comment type="pathway">
    <text evidence="9">Energy metabolism; oxidative phosphorylation.</text>
</comment>
<dbReference type="SMART" id="SM00497">
    <property type="entry name" value="IENR1"/>
    <property type="match status" value="2"/>
</dbReference>
<keyword evidence="5" id="KW-0255">Endonuclease</keyword>
<evidence type="ECO:0000259" key="13">
    <source>
        <dbReference type="PROSITE" id="PS50855"/>
    </source>
</evidence>
<feature type="transmembrane region" description="Helical" evidence="10">
    <location>
        <begin position="403"/>
        <end position="427"/>
    </location>
</feature>
<dbReference type="GO" id="GO:0004129">
    <property type="term" value="F:cytochrome-c oxidase activity"/>
    <property type="evidence" value="ECO:0007669"/>
    <property type="project" value="UniProtKB-EC"/>
</dbReference>
<dbReference type="InterPro" id="IPR000305">
    <property type="entry name" value="GIY-YIG_endonuc"/>
</dbReference>
<dbReference type="PROSITE" id="PS00077">
    <property type="entry name" value="COX1_CUB"/>
    <property type="match status" value="1"/>
</dbReference>
<dbReference type="Gene3D" id="3.40.1440.10">
    <property type="entry name" value="GIY-YIG endonuclease"/>
    <property type="match status" value="1"/>
</dbReference>
<comment type="caution">
    <text evidence="14">The sequence shown here is derived from an EMBL/GenBank/DDBJ whole genome shotgun (WGS) entry which is preliminary data.</text>
</comment>
<evidence type="ECO:0000256" key="4">
    <source>
        <dbReference type="ARBA" id="ARBA00022722"/>
    </source>
</evidence>
<evidence type="ECO:0000313" key="14">
    <source>
        <dbReference type="EMBL" id="KAG2191157.1"/>
    </source>
</evidence>
<evidence type="ECO:0000256" key="9">
    <source>
        <dbReference type="RuleBase" id="RU000369"/>
    </source>
</evidence>
<keyword evidence="9" id="KW-0408">Iron</keyword>
<dbReference type="SUPFAM" id="SSF55608">
    <property type="entry name" value="Homing endonucleases"/>
    <property type="match status" value="2"/>
</dbReference>
<comment type="function">
    <text evidence="9">Component of the cytochrome c oxidase, the last enzyme in the mitochondrial electron transport chain which drives oxidative phosphorylation. The respiratory chain contains 3 multisubunit complexes succinate dehydrogenase (complex II, CII), ubiquinol-cytochrome c oxidoreductase (cytochrome b-c1 complex, complex III, CIII) and cytochrome c oxidase (complex IV, CIV), that cooperate to transfer electrons derived from NADH and succinate to molecular oxygen, creating an electrochemical gradient over the inner membrane that drives transmembrane transport and the ATP synthase. Cytochrome c oxidase is the component of the respiratory chain that catalyzes the reduction of oxygen to water. Electrons originating from reduced cytochrome c in the intermembrane space (IMS) are transferred via the dinuclear copper A center (CU(A)) of subunit 2 and heme A of subunit 1 to the active site in subunit 1, a binuclear center (BNC) formed by heme A3 and copper B (CU(B)). The BNC reduces molecular oxygen to 2 water molecules using 4 electrons from cytochrome c in the IMS and 4 protons from the mitochondrial matrix.</text>
</comment>
<comment type="similarity">
    <text evidence="9">Belongs to the heme-copper respiratory oxidase family.</text>
</comment>
<feature type="transmembrane region" description="Helical" evidence="10">
    <location>
        <begin position="320"/>
        <end position="347"/>
    </location>
</feature>
<dbReference type="GO" id="GO:0015990">
    <property type="term" value="P:electron transport coupled proton transport"/>
    <property type="evidence" value="ECO:0007669"/>
    <property type="project" value="TreeGrafter"/>
</dbReference>
<sequence length="868" mass="97654">MNWFVPLMIGAPDMAFPRLNNISFWLLPPSLILLVASAFVENGAGTGWTVENGKQSPISNNRAIKHHSMRETPLFGKNYSSIVNPLWINDKLAVKMFLTRGQSAWDKLNYSTLSHQRLNVMQPNDEWFLQWLVGMTDGDGSFSILRQGDKLLEDLKSTKPAESYISPAWDGVTLPLADANEAHKVMSKPWLVGFVEAEGSFYLVSKDAKRIVHGFGVTQKLDVVVLEAIRHILHISTKVVFKKKYNHHMIDTTNSRAISNVSEYFLNTMKGIASHSGGSVDLAIFSLHLSGISSMLGAMNFITTIINMRAPGMSFHKMPLFVWAVLITAVLLLLSLPVLAGGITMLLTDRNFNTSFYEPAGGGDPLLYQHLFWFFGHPEVYILIIPGFGIVSHVVSTFCGKPIFGYLGMVYAMLSIGVLGFIVWSHHMYTVGLDVDTRAYFTAATMIIAVPTGIKIFSWLATLYGGSIRFTTPMLFALGFLALFTLGGLTVYSDFKEEKSNILSDNRSKAGIYILYNNATDSYYVGSSSNIARRMSSYFSLAYLNHPKNKNMIICRALLKYDFAPFSLMVVEYCSISNLQEREQYWMDILNPEYNVLKHAFSSQGYKHTPESIKLMSQSAVSRVHSEETKESISKATAKENNPFFGKTHTAETLAQIVLSKSLGLVYLYNEYKELTCIFSSLTSFAKLAESNNNSIKRFIDSQDLFRGNWYISYNLLKDSDTPIIEDHTTDEYKELIQTIIESKYDGVIEAQKALGISHETIKKYCKTAELIKYNYLKVDNFGVMLANASIDVALHDTYYVVAHFHYVLSMGAVFALFSAFYYWIGKITGKTYNELLGQIHFWSLFIGVNLTFFPQHMLGQLKLGLLK</sequence>
<feature type="domain" description="Cytochrome oxidase subunit I profile" evidence="13">
    <location>
        <begin position="1"/>
        <end position="868"/>
    </location>
</feature>
<feature type="domain" description="GIY-YIG" evidence="12">
    <location>
        <begin position="508"/>
        <end position="596"/>
    </location>
</feature>
<evidence type="ECO:0000256" key="2">
    <source>
        <dbReference type="ARBA" id="ARBA00010045"/>
    </source>
</evidence>
<dbReference type="GO" id="GO:0046872">
    <property type="term" value="F:metal ion binding"/>
    <property type="evidence" value="ECO:0007669"/>
    <property type="project" value="UniProtKB-KW"/>
</dbReference>
<dbReference type="InterPro" id="IPR023615">
    <property type="entry name" value="Cyt_c_Oxase_su1_BS"/>
</dbReference>
<dbReference type="Pfam" id="PF01541">
    <property type="entry name" value="GIY-YIG"/>
    <property type="match status" value="1"/>
</dbReference>
<dbReference type="InterPro" id="IPR003647">
    <property type="entry name" value="Intron_nuc_1_rpt"/>
</dbReference>
<dbReference type="InterPro" id="IPR023616">
    <property type="entry name" value="Cyt_c_oxase-like_su1_dom"/>
</dbReference>
<evidence type="ECO:0000256" key="5">
    <source>
        <dbReference type="ARBA" id="ARBA00022759"/>
    </source>
</evidence>
<feature type="transmembrane region" description="Helical" evidence="10">
    <location>
        <begin position="474"/>
        <end position="492"/>
    </location>
</feature>
<dbReference type="InterPro" id="IPR006350">
    <property type="entry name" value="Intron_endoG1"/>
</dbReference>
<keyword evidence="9" id="KW-0496">Mitochondrion</keyword>
<dbReference type="Pfam" id="PF00115">
    <property type="entry name" value="COX1"/>
    <property type="match status" value="3"/>
</dbReference>
<feature type="chain" id="PRO_5034932080" description="Cytochrome c oxidase subunit 1" evidence="11">
    <location>
        <begin position="38"/>
        <end position="868"/>
    </location>
</feature>
<dbReference type="InterPro" id="IPR027434">
    <property type="entry name" value="Homing_endonucl"/>
</dbReference>
<dbReference type="PANTHER" id="PTHR10422:SF18">
    <property type="entry name" value="CYTOCHROME C OXIDASE SUBUNIT 1"/>
    <property type="match status" value="1"/>
</dbReference>
<dbReference type="InterPro" id="IPR000883">
    <property type="entry name" value="Cyt_C_Oxase_1"/>
</dbReference>
<comment type="subcellular location">
    <subcellularLocation>
        <location evidence="1">Membrane</location>
        <topology evidence="1">Multi-pass membrane protein</topology>
    </subcellularLocation>
    <subcellularLocation>
        <location evidence="9">Mitochondrion inner membrane</location>
        <topology evidence="9">Multi-pass membrane protein</topology>
    </subcellularLocation>
</comment>
<dbReference type="Pfam" id="PF07460">
    <property type="entry name" value="NUMOD3"/>
    <property type="match status" value="1"/>
</dbReference>
<keyword evidence="9" id="KW-0479">Metal-binding</keyword>
<keyword evidence="9" id="KW-0679">Respiratory chain</keyword>
<dbReference type="PROSITE" id="PS50164">
    <property type="entry name" value="GIY_YIG"/>
    <property type="match status" value="1"/>
</dbReference>
<evidence type="ECO:0000256" key="7">
    <source>
        <dbReference type="ARBA" id="ARBA00022989"/>
    </source>
</evidence>
<accession>A0A8H7QEU7</accession>
<dbReference type="InterPro" id="IPR010896">
    <property type="entry name" value="NUMOD1"/>
</dbReference>
<protein>
    <recommendedName>
        <fullName evidence="9">Cytochrome c oxidase subunit 1</fullName>
        <ecNumber evidence="9">7.1.1.9</ecNumber>
    </recommendedName>
</protein>
<dbReference type="SUPFAM" id="SSF64496">
    <property type="entry name" value="DNA-binding domain of intron-encoded endonucleases"/>
    <property type="match status" value="1"/>
</dbReference>
<dbReference type="GO" id="GO:0020037">
    <property type="term" value="F:heme binding"/>
    <property type="evidence" value="ECO:0007669"/>
    <property type="project" value="InterPro"/>
</dbReference>
<dbReference type="GO" id="GO:0003677">
    <property type="term" value="F:DNA binding"/>
    <property type="evidence" value="ECO:0007669"/>
    <property type="project" value="InterPro"/>
</dbReference>
<comment type="similarity">
    <text evidence="2">To endonucleases of group I introns of fungi and phage.</text>
</comment>
<dbReference type="InterPro" id="IPR036927">
    <property type="entry name" value="Cyt_c_oxase-like_su1_sf"/>
</dbReference>
<evidence type="ECO:0000313" key="15">
    <source>
        <dbReference type="Proteomes" id="UP000603453"/>
    </source>
</evidence>
<evidence type="ECO:0000256" key="3">
    <source>
        <dbReference type="ARBA" id="ARBA00022692"/>
    </source>
</evidence>
<dbReference type="Gene3D" id="1.20.210.10">
    <property type="entry name" value="Cytochrome c oxidase-like, subunit I domain"/>
    <property type="match status" value="3"/>
</dbReference>
<keyword evidence="4" id="KW-0540">Nuclease</keyword>
<dbReference type="SMART" id="SM00465">
    <property type="entry name" value="GIYc"/>
    <property type="match status" value="1"/>
</dbReference>
<keyword evidence="7 10" id="KW-1133">Transmembrane helix</keyword>
<dbReference type="AlphaFoldDB" id="A0A8H7QEU7"/>
<keyword evidence="9" id="KW-0249">Electron transport</keyword>
<dbReference type="EMBL" id="JAEPRD010000467">
    <property type="protein sequence ID" value="KAG2191157.1"/>
    <property type="molecule type" value="Genomic_DNA"/>
</dbReference>
<dbReference type="InterPro" id="IPR035901">
    <property type="entry name" value="GIY-YIG_endonuc_sf"/>
</dbReference>
<dbReference type="GO" id="GO:0006123">
    <property type="term" value="P:mitochondrial electron transport, cytochrome c to oxygen"/>
    <property type="evidence" value="ECO:0007669"/>
    <property type="project" value="TreeGrafter"/>
</dbReference>
<evidence type="ECO:0000256" key="10">
    <source>
        <dbReference type="SAM" id="Phobius"/>
    </source>
</evidence>
<dbReference type="GO" id="GO:0016787">
    <property type="term" value="F:hydrolase activity"/>
    <property type="evidence" value="ECO:0007669"/>
    <property type="project" value="UniProtKB-KW"/>
</dbReference>
<organism evidence="14 15">
    <name type="scientific">Mucor saturninus</name>
    <dbReference type="NCBI Taxonomy" id="64648"/>
    <lineage>
        <taxon>Eukaryota</taxon>
        <taxon>Fungi</taxon>
        <taxon>Fungi incertae sedis</taxon>
        <taxon>Mucoromycota</taxon>
        <taxon>Mucoromycotina</taxon>
        <taxon>Mucoromycetes</taxon>
        <taxon>Mucorales</taxon>
        <taxon>Mucorineae</taxon>
        <taxon>Mucoraceae</taxon>
        <taxon>Mucor</taxon>
    </lineage>
</organism>
<keyword evidence="9" id="KW-0349">Heme</keyword>
<name>A0A8H7QEU7_9FUNG</name>
<evidence type="ECO:0000259" key="12">
    <source>
        <dbReference type="PROSITE" id="PS50164"/>
    </source>
</evidence>